<dbReference type="AlphaFoldDB" id="A0A9E7ECP6"/>
<feature type="region of interest" description="Disordered" evidence="1">
    <location>
        <begin position="30"/>
        <end position="53"/>
    </location>
</feature>
<gene>
    <name evidence="2" type="ORF">MUK42_36819</name>
</gene>
<dbReference type="EMBL" id="CP097502">
    <property type="protein sequence ID" value="URD74674.1"/>
    <property type="molecule type" value="Genomic_DNA"/>
</dbReference>
<reference evidence="2" key="1">
    <citation type="submission" date="2022-05" db="EMBL/GenBank/DDBJ databases">
        <title>The Musa troglodytarum L. genome provides insights into the mechanism of non-climacteric behaviour and enrichment of carotenoids.</title>
        <authorList>
            <person name="Wang J."/>
        </authorList>
    </citation>
    <scope>NUCLEOTIDE SEQUENCE</scope>
    <source>
        <tissue evidence="2">Leaf</tissue>
    </source>
</reference>
<name>A0A9E7ECP6_9LILI</name>
<dbReference type="Proteomes" id="UP001055439">
    <property type="component" value="Chromosome 1"/>
</dbReference>
<evidence type="ECO:0000313" key="2">
    <source>
        <dbReference type="EMBL" id="URD74674.1"/>
    </source>
</evidence>
<keyword evidence="3" id="KW-1185">Reference proteome</keyword>
<sequence length="168" mass="19100">MTRLPLDLRWMAPTIRGLFRQCSTPLPLKPERRQTGWSQATRSRAGEYGEEGGTVSSSYVGEGWHADDPRRVAHDPNYWLRLVGGIVAFETNILPCWNLMFSIIDKNASPYGREVCMPFVTLVLAFEDSSARKGNRVNGLRSSFVMKRIQENNRRGSKDVSSQRLPRN</sequence>
<proteinExistence type="predicted"/>
<evidence type="ECO:0000256" key="1">
    <source>
        <dbReference type="SAM" id="MobiDB-lite"/>
    </source>
</evidence>
<protein>
    <submittedName>
        <fullName evidence="2">Uncharacterized protein</fullName>
    </submittedName>
</protein>
<accession>A0A9E7ECP6</accession>
<evidence type="ECO:0000313" key="3">
    <source>
        <dbReference type="Proteomes" id="UP001055439"/>
    </source>
</evidence>
<organism evidence="2 3">
    <name type="scientific">Musa troglodytarum</name>
    <name type="common">fe'i banana</name>
    <dbReference type="NCBI Taxonomy" id="320322"/>
    <lineage>
        <taxon>Eukaryota</taxon>
        <taxon>Viridiplantae</taxon>
        <taxon>Streptophyta</taxon>
        <taxon>Embryophyta</taxon>
        <taxon>Tracheophyta</taxon>
        <taxon>Spermatophyta</taxon>
        <taxon>Magnoliopsida</taxon>
        <taxon>Liliopsida</taxon>
        <taxon>Zingiberales</taxon>
        <taxon>Musaceae</taxon>
        <taxon>Musa</taxon>
    </lineage>
</organism>